<dbReference type="EMBL" id="JAZDRP010000010">
    <property type="protein sequence ID" value="MEE2527245.1"/>
    <property type="molecule type" value="Genomic_DNA"/>
</dbReference>
<protein>
    <submittedName>
        <fullName evidence="3">DUF2157 domain-containing protein</fullName>
    </submittedName>
</protein>
<evidence type="ECO:0000259" key="2">
    <source>
        <dbReference type="Pfam" id="PF09925"/>
    </source>
</evidence>
<feature type="transmembrane region" description="Helical" evidence="1">
    <location>
        <begin position="101"/>
        <end position="125"/>
    </location>
</feature>
<feature type="transmembrane region" description="Helical" evidence="1">
    <location>
        <begin position="307"/>
        <end position="327"/>
    </location>
</feature>
<feature type="transmembrane region" description="Helical" evidence="1">
    <location>
        <begin position="42"/>
        <end position="65"/>
    </location>
</feature>
<evidence type="ECO:0000256" key="1">
    <source>
        <dbReference type="SAM" id="Phobius"/>
    </source>
</evidence>
<evidence type="ECO:0000313" key="4">
    <source>
        <dbReference type="Proteomes" id="UP001354971"/>
    </source>
</evidence>
<feature type="transmembrane region" description="Helical" evidence="1">
    <location>
        <begin position="137"/>
        <end position="162"/>
    </location>
</feature>
<feature type="transmembrane region" description="Helical" evidence="1">
    <location>
        <begin position="390"/>
        <end position="407"/>
    </location>
</feature>
<feature type="transmembrane region" description="Helical" evidence="1">
    <location>
        <begin position="200"/>
        <end position="218"/>
    </location>
</feature>
<keyword evidence="1" id="KW-1133">Transmembrane helix</keyword>
<keyword evidence="1" id="KW-0812">Transmembrane</keyword>
<accession>A0ABU7LTJ6</accession>
<feature type="transmembrane region" description="Helical" evidence="1">
    <location>
        <begin position="174"/>
        <end position="193"/>
    </location>
</feature>
<keyword evidence="4" id="KW-1185">Reference proteome</keyword>
<reference evidence="3 4" key="1">
    <citation type="submission" date="2024-01" db="EMBL/GenBank/DDBJ databases">
        <title>Hyphobacterium bacterium isolated from marine sediment.</title>
        <authorList>
            <person name="Zhao S."/>
        </authorList>
    </citation>
    <scope>NUCLEOTIDE SEQUENCE [LARGE SCALE GENOMIC DNA]</scope>
    <source>
        <strain evidence="4">HN65</strain>
    </source>
</reference>
<dbReference type="Pfam" id="PF09925">
    <property type="entry name" value="DUF2157"/>
    <property type="match status" value="1"/>
</dbReference>
<gene>
    <name evidence="3" type="ORF">V0U79_12835</name>
</gene>
<keyword evidence="1" id="KW-0472">Membrane</keyword>
<feature type="domain" description="DUF2157" evidence="2">
    <location>
        <begin position="15"/>
        <end position="154"/>
    </location>
</feature>
<dbReference type="InterPro" id="IPR018677">
    <property type="entry name" value="DUF2157"/>
</dbReference>
<dbReference type="RefSeq" id="WP_330199907.1">
    <property type="nucleotide sequence ID" value="NZ_JAZDRP010000010.1"/>
</dbReference>
<comment type="caution">
    <text evidence="3">The sequence shown here is derived from an EMBL/GenBank/DDBJ whole genome shotgun (WGS) entry which is preliminary data.</text>
</comment>
<feature type="transmembrane region" description="Helical" evidence="1">
    <location>
        <begin position="334"/>
        <end position="356"/>
    </location>
</feature>
<sequence length="450" mass="48382">MSKSRYRQRLQKDLDRWITGGLVAAENRDAILSDIADAPRGWSASGALAILGAVLMALAAISFVAANWTHLGNLVRLILVFGTLWACFLSSGWAFGRQQPALGHALALLGAALFGVAIVLVAQIFNMSSWRYTVLSIWAVGAIGTALVIPSRPVLILAALLGSSWVWAETFNPYAPGILWNYLPLWAVTVIAASRMRSLVTANLLAIGINVWIIFLLWDYAQDGRLSELQSSSVLILACGASAMLFAAFRDREWFGFGALANWATTLALFSGFIAQFPLDRFEARLGRNEEAIDGWLEIAGVSGPDYWLLAGAFMAILAGALAWRFMTRPATRTLTIPTLAAALAALLLPSLAGWLGGESILVLRVIVGVIVFALAIALILYGSREGRRYTGGVGIALFIAQTLYVYGETFGDLLDTSLFFLIGGLLLFGLSIAVIRLQKRITADAGAPS</sequence>
<organism evidence="3 4">
    <name type="scientific">Hyphobacterium lacteum</name>
    <dbReference type="NCBI Taxonomy" id="3116575"/>
    <lineage>
        <taxon>Bacteria</taxon>
        <taxon>Pseudomonadati</taxon>
        <taxon>Pseudomonadota</taxon>
        <taxon>Alphaproteobacteria</taxon>
        <taxon>Maricaulales</taxon>
        <taxon>Maricaulaceae</taxon>
        <taxon>Hyphobacterium</taxon>
    </lineage>
</organism>
<feature type="transmembrane region" description="Helical" evidence="1">
    <location>
        <begin position="77"/>
        <end position="95"/>
    </location>
</feature>
<proteinExistence type="predicted"/>
<name>A0ABU7LTJ6_9PROT</name>
<feature type="transmembrane region" description="Helical" evidence="1">
    <location>
        <begin position="419"/>
        <end position="438"/>
    </location>
</feature>
<feature type="transmembrane region" description="Helical" evidence="1">
    <location>
        <begin position="260"/>
        <end position="279"/>
    </location>
</feature>
<feature type="transmembrane region" description="Helical" evidence="1">
    <location>
        <begin position="362"/>
        <end position="383"/>
    </location>
</feature>
<feature type="transmembrane region" description="Helical" evidence="1">
    <location>
        <begin position="230"/>
        <end position="248"/>
    </location>
</feature>
<evidence type="ECO:0000313" key="3">
    <source>
        <dbReference type="EMBL" id="MEE2527245.1"/>
    </source>
</evidence>
<dbReference type="Proteomes" id="UP001354971">
    <property type="component" value="Unassembled WGS sequence"/>
</dbReference>